<comment type="catalytic activity">
    <reaction evidence="9">
        <text>diphosphate + H2O + H(+)(in) = 2 phosphate + 2 H(+)(out)</text>
        <dbReference type="Rhea" id="RHEA:13973"/>
        <dbReference type="ChEBI" id="CHEBI:15377"/>
        <dbReference type="ChEBI" id="CHEBI:15378"/>
        <dbReference type="ChEBI" id="CHEBI:33019"/>
        <dbReference type="ChEBI" id="CHEBI:43474"/>
        <dbReference type="EC" id="7.1.3.1"/>
    </reaction>
</comment>
<dbReference type="PIRSF" id="PIRSF001265">
    <property type="entry name" value="H+-PPase"/>
    <property type="match status" value="1"/>
</dbReference>
<feature type="transmembrane region" description="Helical" evidence="9">
    <location>
        <begin position="107"/>
        <end position="130"/>
    </location>
</feature>
<comment type="cofactor">
    <cofactor evidence="9">
        <name>Mg(2+)</name>
        <dbReference type="ChEBI" id="CHEBI:18420"/>
    </cofactor>
</comment>
<dbReference type="PANTHER" id="PTHR31998">
    <property type="entry name" value="K(+)-INSENSITIVE PYROPHOSPHATE-ENERGIZED PROTON PUMP"/>
    <property type="match status" value="1"/>
</dbReference>
<feature type="transmembrane region" description="Helical" evidence="9">
    <location>
        <begin position="641"/>
        <end position="660"/>
    </location>
</feature>
<evidence type="ECO:0000313" key="11">
    <source>
        <dbReference type="EMBL" id="NYF56502.1"/>
    </source>
</evidence>
<feature type="transmembrane region" description="Helical" evidence="9">
    <location>
        <begin position="315"/>
        <end position="335"/>
    </location>
</feature>
<evidence type="ECO:0000256" key="3">
    <source>
        <dbReference type="ARBA" id="ARBA00022692"/>
    </source>
</evidence>
<evidence type="ECO:0000256" key="6">
    <source>
        <dbReference type="ARBA" id="ARBA00022989"/>
    </source>
</evidence>
<keyword evidence="5 9" id="KW-1278">Translocase</keyword>
<dbReference type="HAMAP" id="MF_01129">
    <property type="entry name" value="PPase_energized_pump"/>
    <property type="match status" value="1"/>
</dbReference>
<dbReference type="Proteomes" id="UP000631553">
    <property type="component" value="Unassembled WGS sequence"/>
</dbReference>
<keyword evidence="4 9" id="KW-0460">Magnesium</keyword>
<feature type="transmembrane region" description="Helical" evidence="9">
    <location>
        <begin position="151"/>
        <end position="178"/>
    </location>
</feature>
<keyword evidence="6 9" id="KW-1133">Transmembrane helix</keyword>
<keyword evidence="2 9" id="KW-0813">Transport</keyword>
<keyword evidence="12" id="KW-1185">Reference proteome</keyword>
<evidence type="ECO:0000256" key="7">
    <source>
        <dbReference type="ARBA" id="ARBA00023065"/>
    </source>
</evidence>
<gene>
    <name evidence="9" type="primary">hppA</name>
    <name evidence="11" type="ORF">HDA35_002333</name>
</gene>
<feature type="transmembrane region" description="Helical" evidence="9">
    <location>
        <begin position="355"/>
        <end position="379"/>
    </location>
</feature>
<keyword evidence="8 9" id="KW-0472">Membrane</keyword>
<evidence type="ECO:0000313" key="12">
    <source>
        <dbReference type="Proteomes" id="UP000631553"/>
    </source>
</evidence>
<feature type="transmembrane region" description="Helical" evidence="9">
    <location>
        <begin position="709"/>
        <end position="729"/>
    </location>
</feature>
<keyword evidence="7 9" id="KW-0406">Ion transport</keyword>
<feature type="transmembrane region" description="Helical" evidence="9">
    <location>
        <begin position="184"/>
        <end position="202"/>
    </location>
</feature>
<evidence type="ECO:0000256" key="4">
    <source>
        <dbReference type="ARBA" id="ARBA00022842"/>
    </source>
</evidence>
<dbReference type="NCBIfam" id="NF001960">
    <property type="entry name" value="PRK00733.3-5"/>
    <property type="match status" value="1"/>
</dbReference>
<dbReference type="GO" id="GO:0004427">
    <property type="term" value="F:inorganic diphosphate phosphatase activity"/>
    <property type="evidence" value="ECO:0007669"/>
    <property type="project" value="UniProtKB-EC"/>
</dbReference>
<dbReference type="Pfam" id="PF03030">
    <property type="entry name" value="H_PPase"/>
    <property type="match status" value="1"/>
</dbReference>
<evidence type="ECO:0000256" key="10">
    <source>
        <dbReference type="SAM" id="MobiDB-lite"/>
    </source>
</evidence>
<feature type="transmembrane region" description="Helical" evidence="9">
    <location>
        <begin position="255"/>
        <end position="273"/>
    </location>
</feature>
<feature type="site" description="Determinant of potassium independence" evidence="9">
    <location>
        <position position="497"/>
    </location>
</feature>
<evidence type="ECO:0000256" key="1">
    <source>
        <dbReference type="ARBA" id="ARBA00004127"/>
    </source>
</evidence>
<evidence type="ECO:0000256" key="5">
    <source>
        <dbReference type="ARBA" id="ARBA00022967"/>
    </source>
</evidence>
<dbReference type="InterPro" id="IPR004131">
    <property type="entry name" value="PPase-energised_H-pump"/>
</dbReference>
<dbReference type="RefSeq" id="WP_179802794.1">
    <property type="nucleotide sequence ID" value="NZ_JACCCQ010000001.1"/>
</dbReference>
<protein>
    <recommendedName>
        <fullName evidence="9">K(+)-insensitive pyrophosphate-energized proton pump</fullName>
        <ecNumber evidence="9">7.1.3.1</ecNumber>
    </recommendedName>
    <alternativeName>
        <fullName evidence="9">Membrane-bound proton-translocating pyrophosphatase</fullName>
    </alternativeName>
    <alternativeName>
        <fullName evidence="9">Pyrophosphate-energized inorganic pyrophosphatase</fullName>
        <shortName evidence="9">H(+)-PPase</shortName>
    </alternativeName>
</protein>
<dbReference type="NCBIfam" id="NF001952">
    <property type="entry name" value="PRK00733.1-4"/>
    <property type="match status" value="1"/>
</dbReference>
<feature type="transmembrane region" description="Helical" evidence="9">
    <location>
        <begin position="279"/>
        <end position="303"/>
    </location>
</feature>
<evidence type="ECO:0000256" key="9">
    <source>
        <dbReference type="HAMAP-Rule" id="MF_01129"/>
    </source>
</evidence>
<evidence type="ECO:0000256" key="8">
    <source>
        <dbReference type="ARBA" id="ARBA00023136"/>
    </source>
</evidence>
<sequence>MSGTLAADGGALSLSGGNLTYVVIAAVIALVALVFAAALTKAVLAAGKGTTNMQEISGAVQEGASAYLLRQFRTLAIFVVVAVVLLFLLPVHDTDGSELAVKLGRSAFFVVGALFSASIGGAGMWLATRANLRVAAAAREAQGGREAAMKIAFRTGGVVGFLTVGLGLFGAAMVVLLFKGDAPTVLEGFGFGAALLAMFMRVGGGIFTKAADVGADLVGKVEQGIPEDDPRNAATIADNVGDNVGDCAGMAADLFESYAVTLVAALILGRAAFGEDGLVFPLIISTIGVLVAIVGVFITRLRVSDRNGLTAINRAFYLSAVISAVLVAIAAFAYLPATFAELEGGLTDVDQNPRIVAIGAVVIGIVLAAAIQALTGYFTETNRRPVQDIGKSSQTGAATVILAGISVGLESAVYSALLIAAGVFGAFLLGGSSITLSLFAVALAGTGLLTTVGVIVAMDTFGPISDNAQGIAEMSGDIDENGARILTELDAVGNTTKAITKGIAIATAVLAATALFGSYTDTLRTAYADAGVGDVGTEILNALNVSNPRNLVGLIIGAAVVFLFSGLAINAVSRSAGAVVMEVRRQFRELPGIMDRTQRPEYGKVVDICTRDAQRELMTPGLLAILAPIAVGFGLGPGALAAYLAGAIGAGTLMAVFLANSGGAWDNAKKLVEDGAYGGKGSESHAATVIGDTVGDPFKDTAGPAINPLLKVMNLVSLLIAPAVVAFSVGDDRNTPLRVAIALVATLIVVAAVVFSKRKGVAMDSSDGGSGAGSPERAETVNA</sequence>
<proteinExistence type="inferred from homology"/>
<keyword evidence="11" id="KW-0378">Hydrolase</keyword>
<comment type="subcellular location">
    <subcellularLocation>
        <location evidence="9">Cell membrane</location>
        <topology evidence="9">Multi-pass membrane protein</topology>
    </subcellularLocation>
    <subcellularLocation>
        <location evidence="1">Endomembrane system</location>
        <topology evidence="1">Multi-pass membrane protein</topology>
    </subcellularLocation>
</comment>
<feature type="transmembrane region" description="Helical" evidence="9">
    <location>
        <begin position="400"/>
        <end position="428"/>
    </location>
</feature>
<evidence type="ECO:0000256" key="2">
    <source>
        <dbReference type="ARBA" id="ARBA00022448"/>
    </source>
</evidence>
<dbReference type="EC" id="7.1.3.1" evidence="9"/>
<comment type="function">
    <text evidence="9">Proton pump that utilizes the energy of pyrophosphate hydrolysis as the driving force for proton movement across the membrane. Generates a proton motive force.</text>
</comment>
<keyword evidence="9" id="KW-0375">Hydrogen ion transport</keyword>
<dbReference type="EMBL" id="JACCCQ010000001">
    <property type="protein sequence ID" value="NYF56502.1"/>
    <property type="molecule type" value="Genomic_DNA"/>
</dbReference>
<comment type="caution">
    <text evidence="11">The sequence shown here is derived from an EMBL/GenBank/DDBJ whole genome shotgun (WGS) entry which is preliminary data.</text>
</comment>
<comment type="subunit">
    <text evidence="9">Homodimer.</text>
</comment>
<keyword evidence="9" id="KW-1003">Cell membrane</keyword>
<feature type="transmembrane region" description="Helical" evidence="9">
    <location>
        <begin position="75"/>
        <end position="92"/>
    </location>
</feature>
<dbReference type="NCBIfam" id="TIGR01104">
    <property type="entry name" value="V_PPase"/>
    <property type="match status" value="1"/>
</dbReference>
<feature type="transmembrane region" description="Helical" evidence="9">
    <location>
        <begin position="434"/>
        <end position="457"/>
    </location>
</feature>
<feature type="transmembrane region" description="Helical" evidence="9">
    <location>
        <begin position="502"/>
        <end position="519"/>
    </location>
</feature>
<feature type="transmembrane region" description="Helical" evidence="9">
    <location>
        <begin position="20"/>
        <end position="44"/>
    </location>
</feature>
<comment type="similarity">
    <text evidence="9">Belongs to the H(+)-translocating pyrophosphatase (TC 3.A.10) family. K(+)-insensitive subfamily.</text>
</comment>
<feature type="transmembrane region" description="Helical" evidence="9">
    <location>
        <begin position="735"/>
        <end position="755"/>
    </location>
</feature>
<name>A0ABX2RM73_9ACTN</name>
<feature type="transmembrane region" description="Helical" evidence="9">
    <location>
        <begin position="617"/>
        <end position="635"/>
    </location>
</feature>
<feature type="transmembrane region" description="Helical" evidence="9">
    <location>
        <begin position="551"/>
        <end position="572"/>
    </location>
</feature>
<reference evidence="11 12" key="1">
    <citation type="submission" date="2020-07" db="EMBL/GenBank/DDBJ databases">
        <title>Sequencing the genomes of 1000 actinobacteria strains.</title>
        <authorList>
            <person name="Klenk H.-P."/>
        </authorList>
    </citation>
    <scope>NUCLEOTIDE SEQUENCE [LARGE SCALE GENOMIC DNA]</scope>
    <source>
        <strain evidence="11 12">DSM 43814</strain>
    </source>
</reference>
<keyword evidence="3 9" id="KW-0812">Transmembrane</keyword>
<feature type="region of interest" description="Disordered" evidence="10">
    <location>
        <begin position="762"/>
        <end position="783"/>
    </location>
</feature>
<accession>A0ABX2RM73</accession>
<comment type="caution">
    <text evidence="9">Lacks conserved residue(s) required for the propagation of feature annotation.</text>
</comment>
<organism evidence="11 12">
    <name type="scientific">Micromonospora purpureochromogenes</name>
    <dbReference type="NCBI Taxonomy" id="47872"/>
    <lineage>
        <taxon>Bacteria</taxon>
        <taxon>Bacillati</taxon>
        <taxon>Actinomycetota</taxon>
        <taxon>Actinomycetes</taxon>
        <taxon>Micromonosporales</taxon>
        <taxon>Micromonosporaceae</taxon>
        <taxon>Micromonospora</taxon>
    </lineage>
</organism>